<dbReference type="InterPro" id="IPR001041">
    <property type="entry name" value="2Fe-2S_ferredoxin-type"/>
</dbReference>
<evidence type="ECO:0000259" key="6">
    <source>
        <dbReference type="PROSITE" id="PS51085"/>
    </source>
</evidence>
<dbReference type="RefSeq" id="WP_098128080.1">
    <property type="nucleotide sequence ID" value="NZ_NUAN01000317.1"/>
</dbReference>
<dbReference type="InterPro" id="IPR051452">
    <property type="entry name" value="Diverse_Oxidoreductases"/>
</dbReference>
<keyword evidence="4" id="KW-0408">Iron</keyword>
<dbReference type="PANTHER" id="PTHR44379">
    <property type="entry name" value="OXIDOREDUCTASE WITH IRON-SULFUR SUBUNIT"/>
    <property type="match status" value="1"/>
</dbReference>
<dbReference type="CDD" id="cd00207">
    <property type="entry name" value="fer2"/>
    <property type="match status" value="1"/>
</dbReference>
<evidence type="ECO:0000256" key="1">
    <source>
        <dbReference type="ARBA" id="ARBA00022714"/>
    </source>
</evidence>
<dbReference type="InterPro" id="IPR002888">
    <property type="entry name" value="2Fe-2S-bd"/>
</dbReference>
<dbReference type="InterPro" id="IPR006058">
    <property type="entry name" value="2Fe2S_fd_BS"/>
</dbReference>
<comment type="caution">
    <text evidence="7">The sequence shown here is derived from an EMBL/GenBank/DDBJ whole genome shotgun (WGS) entry which is preliminary data.</text>
</comment>
<dbReference type="Pfam" id="PF01799">
    <property type="entry name" value="Fer2_2"/>
    <property type="match status" value="1"/>
</dbReference>
<dbReference type="GO" id="GO:0051537">
    <property type="term" value="F:2 iron, 2 sulfur cluster binding"/>
    <property type="evidence" value="ECO:0007669"/>
    <property type="project" value="UniProtKB-KW"/>
</dbReference>
<dbReference type="Gene3D" id="1.10.150.120">
    <property type="entry name" value="[2Fe-2S]-binding domain"/>
    <property type="match status" value="1"/>
</dbReference>
<dbReference type="InterPro" id="IPR036010">
    <property type="entry name" value="2Fe-2S_ferredoxin-like_sf"/>
</dbReference>
<organism evidence="7 8">
    <name type="scientific">Bacillus cereus</name>
    <dbReference type="NCBI Taxonomy" id="1396"/>
    <lineage>
        <taxon>Bacteria</taxon>
        <taxon>Bacillati</taxon>
        <taxon>Bacillota</taxon>
        <taxon>Bacilli</taxon>
        <taxon>Bacillales</taxon>
        <taxon>Bacillaceae</taxon>
        <taxon>Bacillus</taxon>
        <taxon>Bacillus cereus group</taxon>
    </lineage>
</organism>
<name>A0A9X6U5K1_BACCE</name>
<dbReference type="AlphaFoldDB" id="A0A9X6U5K1"/>
<keyword evidence="1" id="KW-0001">2Fe-2S</keyword>
<dbReference type="InterPro" id="IPR036884">
    <property type="entry name" value="2Fe-2S-bd_dom_sf"/>
</dbReference>
<proteinExistence type="predicted"/>
<dbReference type="InterPro" id="IPR012675">
    <property type="entry name" value="Beta-grasp_dom_sf"/>
</dbReference>
<dbReference type="Proteomes" id="UP000220691">
    <property type="component" value="Unassembled WGS sequence"/>
</dbReference>
<dbReference type="PROSITE" id="PS51085">
    <property type="entry name" value="2FE2S_FER_2"/>
    <property type="match status" value="1"/>
</dbReference>
<evidence type="ECO:0000256" key="2">
    <source>
        <dbReference type="ARBA" id="ARBA00022723"/>
    </source>
</evidence>
<sequence length="153" mass="16928">MLNKITLNINRENRNVTVRASDTLLYTLRELGLTGAKRGCENGDCGACTITIDGWPIKSCITLSVEEVGKQIITIEGLKNSPIQKAFIENAAFQCGFCTPGFIMNCDALVKIKPHADKKTIEEWLSSNICRCTCYQEIQKAVNMVLKNNRGAI</sequence>
<evidence type="ECO:0000313" key="8">
    <source>
        <dbReference type="Proteomes" id="UP000220691"/>
    </source>
</evidence>
<protein>
    <submittedName>
        <fullName evidence="7">(2Fe-2S)-binding protein</fullName>
    </submittedName>
</protein>
<keyword evidence="5" id="KW-0411">Iron-sulfur</keyword>
<feature type="domain" description="2Fe-2S ferredoxin-type" evidence="6">
    <location>
        <begin position="3"/>
        <end position="78"/>
    </location>
</feature>
<dbReference type="PANTHER" id="PTHR44379:SF7">
    <property type="entry name" value="XANTHINE DEHYDROGENASE SUBUNIT E-RELATED"/>
    <property type="match status" value="1"/>
</dbReference>
<dbReference type="SUPFAM" id="SSF47741">
    <property type="entry name" value="CO dehydrogenase ISP C-domain like"/>
    <property type="match status" value="1"/>
</dbReference>
<dbReference type="PROSITE" id="PS00197">
    <property type="entry name" value="2FE2S_FER_1"/>
    <property type="match status" value="1"/>
</dbReference>
<keyword evidence="3" id="KW-0560">Oxidoreductase</keyword>
<dbReference type="SUPFAM" id="SSF54292">
    <property type="entry name" value="2Fe-2S ferredoxin-like"/>
    <property type="match status" value="1"/>
</dbReference>
<evidence type="ECO:0000256" key="4">
    <source>
        <dbReference type="ARBA" id="ARBA00023004"/>
    </source>
</evidence>
<dbReference type="Pfam" id="PF00111">
    <property type="entry name" value="Fer2"/>
    <property type="match status" value="1"/>
</dbReference>
<evidence type="ECO:0000256" key="3">
    <source>
        <dbReference type="ARBA" id="ARBA00023002"/>
    </source>
</evidence>
<keyword evidence="2" id="KW-0479">Metal-binding</keyword>
<dbReference type="EMBL" id="NUAN01000317">
    <property type="protein sequence ID" value="PEN78896.1"/>
    <property type="molecule type" value="Genomic_DNA"/>
</dbReference>
<dbReference type="Gene3D" id="3.10.20.30">
    <property type="match status" value="1"/>
</dbReference>
<evidence type="ECO:0000256" key="5">
    <source>
        <dbReference type="ARBA" id="ARBA00023014"/>
    </source>
</evidence>
<evidence type="ECO:0000313" key="7">
    <source>
        <dbReference type="EMBL" id="PEN78896.1"/>
    </source>
</evidence>
<accession>A0A9X6U5K1</accession>
<dbReference type="GO" id="GO:0046872">
    <property type="term" value="F:metal ion binding"/>
    <property type="evidence" value="ECO:0007669"/>
    <property type="project" value="UniProtKB-KW"/>
</dbReference>
<gene>
    <name evidence="7" type="ORF">CN553_30905</name>
</gene>
<dbReference type="GO" id="GO:0016491">
    <property type="term" value="F:oxidoreductase activity"/>
    <property type="evidence" value="ECO:0007669"/>
    <property type="project" value="UniProtKB-KW"/>
</dbReference>
<reference evidence="7 8" key="1">
    <citation type="submission" date="2017-09" db="EMBL/GenBank/DDBJ databases">
        <title>Large-scale bioinformatics analysis of Bacillus genomes uncovers conserved roles of natural products in bacterial physiology.</title>
        <authorList>
            <consortium name="Agbiome Team Llc"/>
            <person name="Bleich R.M."/>
            <person name="Kirk G.J."/>
            <person name="Santa Maria K.C."/>
            <person name="Allen S.E."/>
            <person name="Farag S."/>
            <person name="Shank E.A."/>
            <person name="Bowers A."/>
        </authorList>
    </citation>
    <scope>NUCLEOTIDE SEQUENCE [LARGE SCALE GENOMIC DNA]</scope>
    <source>
        <strain evidence="7 8">AFS027647</strain>
    </source>
</reference>